<dbReference type="AlphaFoldDB" id="A0A6B0U2Y6"/>
<reference evidence="1" key="1">
    <citation type="submission" date="2019-12" db="EMBL/GenBank/DDBJ databases">
        <title>An insight into the sialome of adult female Ixodes ricinus ticks feeding for 6 days.</title>
        <authorList>
            <person name="Perner J."/>
            <person name="Ribeiro J.M.C."/>
        </authorList>
    </citation>
    <scope>NUCLEOTIDE SEQUENCE</scope>
    <source>
        <strain evidence="1">Semi-engorged</strain>
        <tissue evidence="1">Salivary glands</tissue>
    </source>
</reference>
<protein>
    <submittedName>
        <fullName evidence="1">Uncharacterized protein</fullName>
    </submittedName>
</protein>
<sequence length="93" mass="10982">MYKTQRKKEKGNPGHCSNILLYTTRSYRKKKTLKTLITKIQNKIIFCTECILQSSTLPHIPHFILRHPPKKTQKTQEKKTSSRFWQYTSGTLT</sequence>
<organism evidence="1">
    <name type="scientific">Ixodes ricinus</name>
    <name type="common">Common tick</name>
    <name type="synonym">Acarus ricinus</name>
    <dbReference type="NCBI Taxonomy" id="34613"/>
    <lineage>
        <taxon>Eukaryota</taxon>
        <taxon>Metazoa</taxon>
        <taxon>Ecdysozoa</taxon>
        <taxon>Arthropoda</taxon>
        <taxon>Chelicerata</taxon>
        <taxon>Arachnida</taxon>
        <taxon>Acari</taxon>
        <taxon>Parasitiformes</taxon>
        <taxon>Ixodida</taxon>
        <taxon>Ixodoidea</taxon>
        <taxon>Ixodidae</taxon>
        <taxon>Ixodinae</taxon>
        <taxon>Ixodes</taxon>
    </lineage>
</organism>
<proteinExistence type="predicted"/>
<dbReference type="EMBL" id="GIFC01004769">
    <property type="protein sequence ID" value="MXU86852.1"/>
    <property type="molecule type" value="Transcribed_RNA"/>
</dbReference>
<accession>A0A6B0U2Y6</accession>
<name>A0A6B0U2Y6_IXORI</name>
<evidence type="ECO:0000313" key="1">
    <source>
        <dbReference type="EMBL" id="MXU86852.1"/>
    </source>
</evidence>